<dbReference type="EMBL" id="LAZR01003225">
    <property type="protein sequence ID" value="KKN20609.1"/>
    <property type="molecule type" value="Genomic_DNA"/>
</dbReference>
<gene>
    <name evidence="1" type="ORF">LCGC14_0933790</name>
    <name evidence="2" type="ORF">LCGC14_0933870</name>
</gene>
<sequence>MERKNYYVVRDIGIPPGLINERRPHVKPGLKSRIGRQSAAQPADITSVRSNRPTIYSYDEDGEIDGVIQVPEAWIVAGDMSGETWTTAAEMRDTFAERLGDELGVNPEALGENKLTAVVMTHVEVLAELANNPVFWGEGVG</sequence>
<reference evidence="2" key="1">
    <citation type="journal article" date="2015" name="Nature">
        <title>Complex archaea that bridge the gap between prokaryotes and eukaryotes.</title>
        <authorList>
            <person name="Spang A."/>
            <person name="Saw J.H."/>
            <person name="Jorgensen S.L."/>
            <person name="Zaremba-Niedzwiedzka K."/>
            <person name="Martijn J."/>
            <person name="Lind A.E."/>
            <person name="van Eijk R."/>
            <person name="Schleper C."/>
            <person name="Guy L."/>
            <person name="Ettema T.J."/>
        </authorList>
    </citation>
    <scope>NUCLEOTIDE SEQUENCE</scope>
</reference>
<evidence type="ECO:0000313" key="1">
    <source>
        <dbReference type="EMBL" id="KKN20601.1"/>
    </source>
</evidence>
<protein>
    <submittedName>
        <fullName evidence="2">Uncharacterized protein</fullName>
    </submittedName>
</protein>
<comment type="caution">
    <text evidence="2">The sequence shown here is derived from an EMBL/GenBank/DDBJ whole genome shotgun (WGS) entry which is preliminary data.</text>
</comment>
<dbReference type="EMBL" id="LAZR01003225">
    <property type="protein sequence ID" value="KKN20601.1"/>
    <property type="molecule type" value="Genomic_DNA"/>
</dbReference>
<organism evidence="2">
    <name type="scientific">marine sediment metagenome</name>
    <dbReference type="NCBI Taxonomy" id="412755"/>
    <lineage>
        <taxon>unclassified sequences</taxon>
        <taxon>metagenomes</taxon>
        <taxon>ecological metagenomes</taxon>
    </lineage>
</organism>
<name>A0A0F9NRP6_9ZZZZ</name>
<accession>A0A0F9NRP6</accession>
<proteinExistence type="predicted"/>
<dbReference type="AlphaFoldDB" id="A0A0F9NRP6"/>
<evidence type="ECO:0000313" key="2">
    <source>
        <dbReference type="EMBL" id="KKN20609.1"/>
    </source>
</evidence>